<evidence type="ECO:0000256" key="1">
    <source>
        <dbReference type="SAM" id="MobiDB-lite"/>
    </source>
</evidence>
<evidence type="ECO:0000313" key="4">
    <source>
        <dbReference type="Proteomes" id="UP000006727"/>
    </source>
</evidence>
<feature type="compositionally biased region" description="Polar residues" evidence="1">
    <location>
        <begin position="11"/>
        <end position="23"/>
    </location>
</feature>
<organism evidence="2">
    <name type="scientific">Physcomitrium patens</name>
    <name type="common">Spreading-leaved earth moss</name>
    <name type="synonym">Physcomitrella patens</name>
    <dbReference type="NCBI Taxonomy" id="3218"/>
    <lineage>
        <taxon>Eukaryota</taxon>
        <taxon>Viridiplantae</taxon>
        <taxon>Streptophyta</taxon>
        <taxon>Embryophyta</taxon>
        <taxon>Bryophyta</taxon>
        <taxon>Bryophytina</taxon>
        <taxon>Bryopsida</taxon>
        <taxon>Funariidae</taxon>
        <taxon>Funariales</taxon>
        <taxon>Funariaceae</taxon>
        <taxon>Physcomitrium</taxon>
    </lineage>
</organism>
<reference evidence="3" key="3">
    <citation type="submission" date="2020-12" db="UniProtKB">
        <authorList>
            <consortium name="EnsemblPlants"/>
        </authorList>
    </citation>
    <scope>IDENTIFICATION</scope>
</reference>
<evidence type="ECO:0000313" key="2">
    <source>
        <dbReference type="EMBL" id="PNR27220.1"/>
    </source>
</evidence>
<name>A0A2K1ID66_PHYPA</name>
<dbReference type="PaxDb" id="3218-PP1S395_53V6.1"/>
<sequence length="1150" mass="125083">MQIDGICETSPVKNSGNLTSQHGRSYLDIENEQDGGTSEKGEGEPTLLRKTRRRLSTTLRKSLAWDKAFSTDEGVLDNDELFAGLATISDGPQNVIASFEERSTPTKSQIRPEVSSEAKTEVRLELRPEAELEVRPQNLRTVLRPKSRPASKSKPQQDLLHSTSLRPVRQIQTGSQAFSSASSRVAATSQWFPSIPLSTNFSKLGKQLGGACSPTIEHTHGTNPCMKEPPNTCIAHEARPVALKIAHEAPSQMEPWARLPTTRKVQDKPLEEIHKVKQIKKVELNPSMEMQKMKQPKEAHATKQVKKLEVKPVEETQKLRQPFLNRSMSTPNLPDSPSTPCRKVSSMPKKMTETREKVMAVNVTEHAPTVFKEPSLSHIHPVDNTLILSTVPEVKASNRMRSNAAATKGSSTQASSLVRSKSACAIPGQPKATSLGHARGFTPSAPPPKVHPLEPVGRPTSLRRPPKLGFFDVGRASSAKQKAAVASQPFQGIQHVRSGSEASTPIPLTLNRLHELAAVTVLSPIPSAPLLRNGVASVPSSPKRIHVIHPSPSKCSSTTITRASSPIIERVALPVYYSGIGHATQFPETHHLLAKKMVIENGNGGVCTAPHLSGMDSFKLPEVMLGPTELDKEPAGLSHVRFATTRTKRDSVVPLALGIEDLTRSGSRLETGENETDDNNMHAGLQTSDCSEVYSSLPLLGSNSHVFEISASKNSERSSSIETSEVLSQTCDELKTEGSFLKSSLQYCGNLINKPLCLASSDHQNNQDFAYHPGKVFAMNSKTTLETSLPNVQLTVVQGLTTAVTSFEQTSKATRDSDLPHAACPTTPANRDSSRNISAQLPGQFECLQSTSFRETSVNANASGDSLVASSKFVRRCSQRQPWQCPGGKFGSDASPNFCPPTFASGKHLRSASPTYAPDVGGTFEILTLKGPKNVRCGRTSGSSLKVVRTILEFGSPTSQWCDWPVLGGVFSEYQISGSSEEKPADYQRVLTKQHSTDVLLNCPMSDLSTSANIMFAEMDAGFIDDSIGLNRREVCGLAKKEKGSSMFSFARKAFSRLTSSPTLTEPSTQNDRETARPHQTSPRFSRSGRNHICPAIEPITVSPFSESRICELEAAGSFKKNEKPPDPFDRTKPKTVCTLEVPTYTCFVY</sequence>
<feature type="compositionally biased region" description="Polar residues" evidence="1">
    <location>
        <begin position="153"/>
        <end position="167"/>
    </location>
</feature>
<dbReference type="EMBL" id="ABEU02000025">
    <property type="protein sequence ID" value="PNR27220.1"/>
    <property type="molecule type" value="Genomic_DNA"/>
</dbReference>
<evidence type="ECO:0000313" key="3">
    <source>
        <dbReference type="EnsemblPlants" id="Pp3c25_30V3.1"/>
    </source>
</evidence>
<dbReference type="Gramene" id="Pp3c25_30V3.1">
    <property type="protein sequence ID" value="Pp3c25_30V3.1"/>
    <property type="gene ID" value="Pp3c25_30"/>
</dbReference>
<dbReference type="PANTHER" id="PTHR33737">
    <property type="entry name" value="OS05G0121800 PROTEIN"/>
    <property type="match status" value="1"/>
</dbReference>
<dbReference type="GO" id="GO:0008017">
    <property type="term" value="F:microtubule binding"/>
    <property type="evidence" value="ECO:0007669"/>
    <property type="project" value="InterPro"/>
</dbReference>
<keyword evidence="4" id="KW-1185">Reference proteome</keyword>
<dbReference type="InterPro" id="IPR045882">
    <property type="entry name" value="GPT1/2"/>
</dbReference>
<dbReference type="EnsemblPlants" id="Pp3c25_30V3.2">
    <property type="protein sequence ID" value="Pp3c25_30V3.2"/>
    <property type="gene ID" value="Pp3c25_30"/>
</dbReference>
<feature type="region of interest" description="Disordered" evidence="1">
    <location>
        <begin position="325"/>
        <end position="353"/>
    </location>
</feature>
<feature type="compositionally biased region" description="Low complexity" evidence="1">
    <location>
        <begin position="1060"/>
        <end position="1069"/>
    </location>
</feature>
<feature type="region of interest" description="Disordered" evidence="1">
    <location>
        <begin position="400"/>
        <end position="467"/>
    </location>
</feature>
<feature type="region of interest" description="Disordered" evidence="1">
    <location>
        <begin position="99"/>
        <end position="119"/>
    </location>
</feature>
<dbReference type="EnsemblPlants" id="Pp3c25_30V3.3">
    <property type="protein sequence ID" value="Pp3c25_30V3.3"/>
    <property type="gene ID" value="Pp3c25_30"/>
</dbReference>
<reference evidence="2 4" key="1">
    <citation type="journal article" date="2008" name="Science">
        <title>The Physcomitrella genome reveals evolutionary insights into the conquest of land by plants.</title>
        <authorList>
            <person name="Rensing S."/>
            <person name="Lang D."/>
            <person name="Zimmer A."/>
            <person name="Terry A."/>
            <person name="Salamov A."/>
            <person name="Shapiro H."/>
            <person name="Nishiyama T."/>
            <person name="Perroud P.-F."/>
            <person name="Lindquist E."/>
            <person name="Kamisugi Y."/>
            <person name="Tanahashi T."/>
            <person name="Sakakibara K."/>
            <person name="Fujita T."/>
            <person name="Oishi K."/>
            <person name="Shin-I T."/>
            <person name="Kuroki Y."/>
            <person name="Toyoda A."/>
            <person name="Suzuki Y."/>
            <person name="Hashimoto A."/>
            <person name="Yamaguchi K."/>
            <person name="Sugano A."/>
            <person name="Kohara Y."/>
            <person name="Fujiyama A."/>
            <person name="Anterola A."/>
            <person name="Aoki S."/>
            <person name="Ashton N."/>
            <person name="Barbazuk W.B."/>
            <person name="Barker E."/>
            <person name="Bennetzen J."/>
            <person name="Bezanilla M."/>
            <person name="Blankenship R."/>
            <person name="Cho S.H."/>
            <person name="Dutcher S."/>
            <person name="Estelle M."/>
            <person name="Fawcett J.A."/>
            <person name="Gundlach H."/>
            <person name="Hanada K."/>
            <person name="Heyl A."/>
            <person name="Hicks K.A."/>
            <person name="Hugh J."/>
            <person name="Lohr M."/>
            <person name="Mayer K."/>
            <person name="Melkozernov A."/>
            <person name="Murata T."/>
            <person name="Nelson D."/>
            <person name="Pils B."/>
            <person name="Prigge M."/>
            <person name="Reiss B."/>
            <person name="Renner T."/>
            <person name="Rombauts S."/>
            <person name="Rushton P."/>
            <person name="Sanderfoot A."/>
            <person name="Schween G."/>
            <person name="Shiu S.-H."/>
            <person name="Stueber K."/>
            <person name="Theodoulou F.L."/>
            <person name="Tu H."/>
            <person name="Van de Peer Y."/>
            <person name="Verrier P.J."/>
            <person name="Waters E."/>
            <person name="Wood A."/>
            <person name="Yang L."/>
            <person name="Cove D."/>
            <person name="Cuming A."/>
            <person name="Hasebe M."/>
            <person name="Lucas S."/>
            <person name="Mishler D.B."/>
            <person name="Reski R."/>
            <person name="Grigoriev I."/>
            <person name="Quatrano R.S."/>
            <person name="Boore J.L."/>
        </authorList>
    </citation>
    <scope>NUCLEOTIDE SEQUENCE [LARGE SCALE GENOMIC DNA]</scope>
    <source>
        <strain evidence="3 4">cv. Gransden 2004</strain>
    </source>
</reference>
<dbReference type="AlphaFoldDB" id="A0A2K1ID66"/>
<feature type="region of interest" description="Disordered" evidence="1">
    <location>
        <begin position="137"/>
        <end position="167"/>
    </location>
</feature>
<feature type="compositionally biased region" description="Polar residues" evidence="1">
    <location>
        <begin position="400"/>
        <end position="419"/>
    </location>
</feature>
<protein>
    <submittedName>
        <fullName evidence="2 3">Uncharacterized protein</fullName>
    </submittedName>
</protein>
<dbReference type="Proteomes" id="UP000006727">
    <property type="component" value="Chromosome 25"/>
</dbReference>
<dbReference type="EnsemblPlants" id="Pp3c25_30V3.1">
    <property type="protein sequence ID" value="Pp3c25_30V3.1"/>
    <property type="gene ID" value="Pp3c25_30"/>
</dbReference>
<dbReference type="PANTHER" id="PTHR33737:SF2">
    <property type="entry name" value="OS12G0102700 PROTEIN"/>
    <property type="match status" value="1"/>
</dbReference>
<reference evidence="2 4" key="2">
    <citation type="journal article" date="2018" name="Plant J.">
        <title>The Physcomitrella patens chromosome-scale assembly reveals moss genome structure and evolution.</title>
        <authorList>
            <person name="Lang D."/>
            <person name="Ullrich K.K."/>
            <person name="Murat F."/>
            <person name="Fuchs J."/>
            <person name="Jenkins J."/>
            <person name="Haas F.B."/>
            <person name="Piednoel M."/>
            <person name="Gundlach H."/>
            <person name="Van Bel M."/>
            <person name="Meyberg R."/>
            <person name="Vives C."/>
            <person name="Morata J."/>
            <person name="Symeonidi A."/>
            <person name="Hiss M."/>
            <person name="Muchero W."/>
            <person name="Kamisugi Y."/>
            <person name="Saleh O."/>
            <person name="Blanc G."/>
            <person name="Decker E.L."/>
            <person name="van Gessel N."/>
            <person name="Grimwood J."/>
            <person name="Hayes R.D."/>
            <person name="Graham S.W."/>
            <person name="Gunter L.E."/>
            <person name="McDaniel S.F."/>
            <person name="Hoernstein S.N.W."/>
            <person name="Larsson A."/>
            <person name="Li F.W."/>
            <person name="Perroud P.F."/>
            <person name="Phillips J."/>
            <person name="Ranjan P."/>
            <person name="Rokshar D.S."/>
            <person name="Rothfels C.J."/>
            <person name="Schneider L."/>
            <person name="Shu S."/>
            <person name="Stevenson D.W."/>
            <person name="Thummler F."/>
            <person name="Tillich M."/>
            <person name="Villarreal Aguilar J.C."/>
            <person name="Widiez T."/>
            <person name="Wong G.K."/>
            <person name="Wymore A."/>
            <person name="Zhang Y."/>
            <person name="Zimmer A.D."/>
            <person name="Quatrano R.S."/>
            <person name="Mayer K.F.X."/>
            <person name="Goodstein D."/>
            <person name="Casacuberta J.M."/>
            <person name="Vandepoele K."/>
            <person name="Reski R."/>
            <person name="Cuming A.C."/>
            <person name="Tuskan G.A."/>
            <person name="Maumus F."/>
            <person name="Salse J."/>
            <person name="Schmutz J."/>
            <person name="Rensing S.A."/>
        </authorList>
    </citation>
    <scope>NUCLEOTIDE SEQUENCE [LARGE SCALE GENOMIC DNA]</scope>
    <source>
        <strain evidence="3 4">cv. Gransden 2004</strain>
    </source>
</reference>
<feature type="region of interest" description="Disordered" evidence="1">
    <location>
        <begin position="811"/>
        <end position="834"/>
    </location>
</feature>
<dbReference type="InParanoid" id="A0A2K1ID66"/>
<proteinExistence type="predicted"/>
<dbReference type="Gramene" id="Pp3c25_30V3.3">
    <property type="protein sequence ID" value="Pp3c25_30V3.3"/>
    <property type="gene ID" value="Pp3c25_30"/>
</dbReference>
<dbReference type="Gramene" id="Pp3c25_30V3.2">
    <property type="protein sequence ID" value="Pp3c25_30V3.2"/>
    <property type="gene ID" value="Pp3c25_30"/>
</dbReference>
<accession>A0A2K1ID66</accession>
<feature type="compositionally biased region" description="Polar residues" evidence="1">
    <location>
        <begin position="325"/>
        <end position="339"/>
    </location>
</feature>
<gene>
    <name evidence="2" type="ORF">PHYPA_029372</name>
</gene>
<feature type="region of interest" description="Disordered" evidence="1">
    <location>
        <begin position="1"/>
        <end position="51"/>
    </location>
</feature>
<feature type="region of interest" description="Disordered" evidence="1">
    <location>
        <begin position="1060"/>
        <end position="1091"/>
    </location>
</feature>